<dbReference type="PRINTS" id="PR01036">
    <property type="entry name" value="TCRTETB"/>
</dbReference>
<feature type="transmembrane region" description="Helical" evidence="8">
    <location>
        <begin position="460"/>
        <end position="482"/>
    </location>
</feature>
<evidence type="ECO:0000259" key="9">
    <source>
        <dbReference type="PROSITE" id="PS50850"/>
    </source>
</evidence>
<dbReference type="InterPro" id="IPR020846">
    <property type="entry name" value="MFS_dom"/>
</dbReference>
<reference evidence="10 11" key="1">
    <citation type="submission" date="2018-11" db="EMBL/GenBank/DDBJ databases">
        <title>Genome sequence of Saitozyma podzolica DSM 27192.</title>
        <authorList>
            <person name="Aliyu H."/>
            <person name="Gorte O."/>
            <person name="Ochsenreither K."/>
        </authorList>
    </citation>
    <scope>NUCLEOTIDE SEQUENCE [LARGE SCALE GENOMIC DNA]</scope>
    <source>
        <strain evidence="10 11">DSM 27192</strain>
    </source>
</reference>
<protein>
    <recommendedName>
        <fullName evidence="9">Major facilitator superfamily (MFS) profile domain-containing protein</fullName>
    </recommendedName>
</protein>
<gene>
    <name evidence="10" type="ORF">EHS25_006463</name>
</gene>
<dbReference type="GO" id="GO:0005886">
    <property type="term" value="C:plasma membrane"/>
    <property type="evidence" value="ECO:0007669"/>
    <property type="project" value="TreeGrafter"/>
</dbReference>
<dbReference type="Gene3D" id="1.20.1250.20">
    <property type="entry name" value="MFS general substrate transporter like domains"/>
    <property type="match status" value="1"/>
</dbReference>
<dbReference type="SUPFAM" id="SSF103473">
    <property type="entry name" value="MFS general substrate transporter"/>
    <property type="match status" value="1"/>
</dbReference>
<evidence type="ECO:0000256" key="4">
    <source>
        <dbReference type="ARBA" id="ARBA00022692"/>
    </source>
</evidence>
<keyword evidence="6 8" id="KW-0472">Membrane</keyword>
<dbReference type="PANTHER" id="PTHR23501">
    <property type="entry name" value="MAJOR FACILITATOR SUPERFAMILY"/>
    <property type="match status" value="1"/>
</dbReference>
<dbReference type="EMBL" id="RSCD01000003">
    <property type="protein sequence ID" value="RSH93815.1"/>
    <property type="molecule type" value="Genomic_DNA"/>
</dbReference>
<evidence type="ECO:0000256" key="7">
    <source>
        <dbReference type="SAM" id="MobiDB-lite"/>
    </source>
</evidence>
<feature type="transmembrane region" description="Helical" evidence="8">
    <location>
        <begin position="363"/>
        <end position="383"/>
    </location>
</feature>
<evidence type="ECO:0000256" key="3">
    <source>
        <dbReference type="ARBA" id="ARBA00022448"/>
    </source>
</evidence>
<comment type="caution">
    <text evidence="10">The sequence shown here is derived from an EMBL/GenBank/DDBJ whole genome shotgun (WGS) entry which is preliminary data.</text>
</comment>
<evidence type="ECO:0000313" key="11">
    <source>
        <dbReference type="Proteomes" id="UP000279259"/>
    </source>
</evidence>
<dbReference type="FunFam" id="1.20.1720.10:FF:000013">
    <property type="entry name" value="Related to multidrug resistance proteins"/>
    <property type="match status" value="1"/>
</dbReference>
<dbReference type="GO" id="GO:0022857">
    <property type="term" value="F:transmembrane transporter activity"/>
    <property type="evidence" value="ECO:0007669"/>
    <property type="project" value="InterPro"/>
</dbReference>
<dbReference type="OrthoDB" id="10021397at2759"/>
<keyword evidence="4 8" id="KW-0812">Transmembrane</keyword>
<name>A0A427YRY1_9TREE</name>
<feature type="transmembrane region" description="Helical" evidence="8">
    <location>
        <begin position="170"/>
        <end position="195"/>
    </location>
</feature>
<evidence type="ECO:0000256" key="5">
    <source>
        <dbReference type="ARBA" id="ARBA00022989"/>
    </source>
</evidence>
<dbReference type="CDD" id="cd17502">
    <property type="entry name" value="MFS_Azr1_MDR_like"/>
    <property type="match status" value="1"/>
</dbReference>
<feature type="transmembrane region" description="Helical" evidence="8">
    <location>
        <begin position="259"/>
        <end position="280"/>
    </location>
</feature>
<keyword evidence="11" id="KW-1185">Reference proteome</keyword>
<feature type="transmembrane region" description="Helical" evidence="8">
    <location>
        <begin position="233"/>
        <end position="253"/>
    </location>
</feature>
<dbReference type="GO" id="GO:0012505">
    <property type="term" value="C:endomembrane system"/>
    <property type="evidence" value="ECO:0007669"/>
    <property type="project" value="UniProtKB-SubCell"/>
</dbReference>
<sequence>MSARALATSDTDKPSYAPTDAVTHAPILEDLEKGLERVKSIGREESRRLPVTGEREREQEGKIREEGEEEKEGKDVGDEQVDAEAGVGEMNGEELPKNNLLVVMPALGLVAFVASLDQSIISTALPTIAAELGATPSQYSWVGTAYLLSQTLMTPINGRVTDIIGRKPALYASIVVLLVFSAMCGSAKSITWLIVSRAFAGLGGGSIVGLTLIVVSDIVPLEKRGAYQGYMGMAWGSAGALGPILGGILTSKANWRWCFYINLPVCGLALAALMFTLKLNPSRGNVAELKRTFDYVGLILILAGSAMMIIGFSTAADEGFGVPHAYAVIVAGVVVVAASIVHFMTTKRNAIIPARVFRSRTPLFFIIASFFNSLMFMPVNFLLPEFFQGVQGSSVWDSGIALVPFSVVGAGSALIAGQITARFHIIRPIIWTGYLCVSLAYALFYAFLTPNVTYPVQETLLALAAFGFGLAISTPMLVIQAAMPPQDMAAATSAWVLVRSLGATMGVAVLTAILNTGMRSRFSQIEGYGTVFFFPTNLDGYHALHDLTDTTLRSTVLWAFADSFRTCWIVGCAALAGSFVLTLFTKSYSLKNSRGAQVEPPTRPPSKLSSEGMRASTAGTLSVPVTPGTEGKMLDLEQGMTPTPGGDVKATLPVLR</sequence>
<feature type="transmembrane region" description="Helical" evidence="8">
    <location>
        <begin position="324"/>
        <end position="343"/>
    </location>
</feature>
<feature type="region of interest" description="Disordered" evidence="7">
    <location>
        <begin position="594"/>
        <end position="656"/>
    </location>
</feature>
<feature type="transmembrane region" description="Helical" evidence="8">
    <location>
        <begin position="292"/>
        <end position="312"/>
    </location>
</feature>
<accession>A0A427YRY1</accession>
<feature type="transmembrane region" description="Helical" evidence="8">
    <location>
        <begin position="563"/>
        <end position="584"/>
    </location>
</feature>
<dbReference type="STRING" id="1890683.A0A427YRY1"/>
<feature type="compositionally biased region" description="Basic and acidic residues" evidence="7">
    <location>
        <begin position="30"/>
        <end position="77"/>
    </location>
</feature>
<organism evidence="10 11">
    <name type="scientific">Saitozyma podzolica</name>
    <dbReference type="NCBI Taxonomy" id="1890683"/>
    <lineage>
        <taxon>Eukaryota</taxon>
        <taxon>Fungi</taxon>
        <taxon>Dikarya</taxon>
        <taxon>Basidiomycota</taxon>
        <taxon>Agaricomycotina</taxon>
        <taxon>Tremellomycetes</taxon>
        <taxon>Tremellales</taxon>
        <taxon>Trimorphomycetaceae</taxon>
        <taxon>Saitozyma</taxon>
    </lineage>
</organism>
<evidence type="ECO:0000256" key="1">
    <source>
        <dbReference type="ARBA" id="ARBA00004127"/>
    </source>
</evidence>
<dbReference type="PROSITE" id="PS50850">
    <property type="entry name" value="MFS"/>
    <property type="match status" value="1"/>
</dbReference>
<feature type="transmembrane region" description="Helical" evidence="8">
    <location>
        <begin position="429"/>
        <end position="448"/>
    </location>
</feature>
<dbReference type="InterPro" id="IPR036259">
    <property type="entry name" value="MFS_trans_sf"/>
</dbReference>
<feature type="transmembrane region" description="Helical" evidence="8">
    <location>
        <begin position="201"/>
        <end position="221"/>
    </location>
</feature>
<dbReference type="InterPro" id="IPR011701">
    <property type="entry name" value="MFS"/>
</dbReference>
<feature type="region of interest" description="Disordered" evidence="7">
    <location>
        <begin position="1"/>
        <end position="78"/>
    </location>
</feature>
<feature type="domain" description="Major facilitator superfamily (MFS) profile" evidence="9">
    <location>
        <begin position="103"/>
        <end position="589"/>
    </location>
</feature>
<proteinExistence type="inferred from homology"/>
<comment type="subcellular location">
    <subcellularLocation>
        <location evidence="1">Endomembrane system</location>
        <topology evidence="1">Multi-pass membrane protein</topology>
    </subcellularLocation>
</comment>
<dbReference type="PANTHER" id="PTHR23501:SF102">
    <property type="entry name" value="DRUG TRANSPORTER, PUTATIVE (AFU_ORTHOLOGUE AFUA_3G08530)-RELATED"/>
    <property type="match status" value="1"/>
</dbReference>
<dbReference type="Proteomes" id="UP000279259">
    <property type="component" value="Unassembled WGS sequence"/>
</dbReference>
<evidence type="ECO:0000256" key="8">
    <source>
        <dbReference type="SAM" id="Phobius"/>
    </source>
</evidence>
<comment type="similarity">
    <text evidence="2">Belongs to the major facilitator superfamily.</text>
</comment>
<evidence type="ECO:0000313" key="10">
    <source>
        <dbReference type="EMBL" id="RSH93815.1"/>
    </source>
</evidence>
<feature type="transmembrane region" description="Helical" evidence="8">
    <location>
        <begin position="494"/>
        <end position="514"/>
    </location>
</feature>
<dbReference type="Gene3D" id="1.20.1720.10">
    <property type="entry name" value="Multidrug resistance protein D"/>
    <property type="match status" value="1"/>
</dbReference>
<feature type="transmembrane region" description="Helical" evidence="8">
    <location>
        <begin position="395"/>
        <end position="417"/>
    </location>
</feature>
<dbReference type="AlphaFoldDB" id="A0A427YRY1"/>
<keyword evidence="5 8" id="KW-1133">Transmembrane helix</keyword>
<keyword evidence="3" id="KW-0813">Transport</keyword>
<dbReference type="Pfam" id="PF07690">
    <property type="entry name" value="MFS_1"/>
    <property type="match status" value="1"/>
</dbReference>
<evidence type="ECO:0000256" key="2">
    <source>
        <dbReference type="ARBA" id="ARBA00008335"/>
    </source>
</evidence>
<evidence type="ECO:0000256" key="6">
    <source>
        <dbReference type="ARBA" id="ARBA00023136"/>
    </source>
</evidence>